<dbReference type="AlphaFoldDB" id="A0A1M2VK50"/>
<protein>
    <recommendedName>
        <fullName evidence="1">Heterokaryon incompatibility domain-containing protein</fullName>
    </recommendedName>
</protein>
<proteinExistence type="predicted"/>
<dbReference type="Pfam" id="PF06985">
    <property type="entry name" value="HET"/>
    <property type="match status" value="1"/>
</dbReference>
<gene>
    <name evidence="2" type="ORF">TRAPUB_1129</name>
</gene>
<dbReference type="InterPro" id="IPR052895">
    <property type="entry name" value="HetReg/Transcr_Mod"/>
</dbReference>
<evidence type="ECO:0000313" key="2">
    <source>
        <dbReference type="EMBL" id="OJT07979.1"/>
    </source>
</evidence>
<evidence type="ECO:0000259" key="1">
    <source>
        <dbReference type="Pfam" id="PF06985"/>
    </source>
</evidence>
<dbReference type="OMA" id="MGIMGVT"/>
<dbReference type="PANTHER" id="PTHR24148">
    <property type="entry name" value="ANKYRIN REPEAT DOMAIN-CONTAINING PROTEIN 39 HOMOLOG-RELATED"/>
    <property type="match status" value="1"/>
</dbReference>
<dbReference type="Proteomes" id="UP000184267">
    <property type="component" value="Unassembled WGS sequence"/>
</dbReference>
<name>A0A1M2VK50_TRAPU</name>
<dbReference type="STRING" id="154538.A0A1M2VK50"/>
<feature type="domain" description="Heterokaryon incompatibility" evidence="1">
    <location>
        <begin position="63"/>
        <end position="152"/>
    </location>
</feature>
<dbReference type="EMBL" id="MNAD01001096">
    <property type="protein sequence ID" value="OJT07979.1"/>
    <property type="molecule type" value="Genomic_DNA"/>
</dbReference>
<evidence type="ECO:0000313" key="3">
    <source>
        <dbReference type="Proteomes" id="UP000184267"/>
    </source>
</evidence>
<sequence length="552" mass="60287">MAPKFKLTAIYEKSLAALNGATVDLSRCATAGEIRFIDCAAAGEGVLRIYETNLNFPPKDVPYATASYVWRGYPPKKPRTTPRPTFTVKGAESGEPINIRLLTHLCAAAVQEGVELLWFDRLCIMQTSKEDKAWQIQQMHAVYARCAVCFVLPGGINRLVSLGEDTAWIHRAWTLQELLAPPRSFVLFEWTYGSGSYSGAAAGRITEVVARKCALADATDVLQLSIAGTMSFRRDKAKDATHRFSVPVHVFGAPESPQAWATMGALRLRGSEAGESAVWRSALMRTSSRPVDMIFSIMGLFDVSLNPAYFDKDDRVGATVALAKKILEKGRSATWIGASFHLPASSHLSGFPVFPKSSVSGQAMVSVGGRMKEVSTVVDGDYMSQWWLRHAPNGHIDDDGYLVVRVHAAAASLTDRRGDATPGVANASVGSETGAYRITDLRGRKWSVDKRQAISGSTQAMVLFVGSEGRLPSSKAYQFGEDTPIRAIAIEAHGRGKYNRVASFFLGKCFEQEIKTWRVAEVAIGGPKALSDEQLAIIRKKEHKDNVMLHVQ</sequence>
<dbReference type="PANTHER" id="PTHR24148:SF64">
    <property type="entry name" value="HETEROKARYON INCOMPATIBILITY DOMAIN-CONTAINING PROTEIN"/>
    <property type="match status" value="1"/>
</dbReference>
<dbReference type="OrthoDB" id="5303367at2759"/>
<accession>A0A1M2VK50</accession>
<keyword evidence="3" id="KW-1185">Reference proteome</keyword>
<organism evidence="2 3">
    <name type="scientific">Trametes pubescens</name>
    <name type="common">White-rot fungus</name>
    <dbReference type="NCBI Taxonomy" id="154538"/>
    <lineage>
        <taxon>Eukaryota</taxon>
        <taxon>Fungi</taxon>
        <taxon>Dikarya</taxon>
        <taxon>Basidiomycota</taxon>
        <taxon>Agaricomycotina</taxon>
        <taxon>Agaricomycetes</taxon>
        <taxon>Polyporales</taxon>
        <taxon>Polyporaceae</taxon>
        <taxon>Trametes</taxon>
    </lineage>
</organism>
<reference evidence="2 3" key="1">
    <citation type="submission" date="2016-10" db="EMBL/GenBank/DDBJ databases">
        <title>Genome sequence of the basidiomycete white-rot fungus Trametes pubescens.</title>
        <authorList>
            <person name="Makela M.R."/>
            <person name="Granchi Z."/>
            <person name="Peng M."/>
            <person name="De Vries R.P."/>
            <person name="Grigoriev I."/>
            <person name="Riley R."/>
            <person name="Hilden K."/>
        </authorList>
    </citation>
    <scope>NUCLEOTIDE SEQUENCE [LARGE SCALE GENOMIC DNA]</scope>
    <source>
        <strain evidence="2 3">FBCC735</strain>
    </source>
</reference>
<dbReference type="InterPro" id="IPR010730">
    <property type="entry name" value="HET"/>
</dbReference>
<comment type="caution">
    <text evidence="2">The sequence shown here is derived from an EMBL/GenBank/DDBJ whole genome shotgun (WGS) entry which is preliminary data.</text>
</comment>